<keyword evidence="2" id="KW-1185">Reference proteome</keyword>
<dbReference type="InParanoid" id="E4ZWM4"/>
<dbReference type="HOGENOM" id="CLU_2979541_0_0_1"/>
<dbReference type="Proteomes" id="UP000002668">
    <property type="component" value="Genome"/>
</dbReference>
<proteinExistence type="predicted"/>
<dbReference type="AlphaFoldDB" id="E4ZWM4"/>
<reference evidence="2" key="1">
    <citation type="journal article" date="2011" name="Nat. Commun.">
        <title>Effector diversification within compartments of the Leptosphaeria maculans genome affected by Repeat-Induced Point mutations.</title>
        <authorList>
            <person name="Rouxel T."/>
            <person name="Grandaubert J."/>
            <person name="Hane J.K."/>
            <person name="Hoede C."/>
            <person name="van de Wouw A.P."/>
            <person name="Couloux A."/>
            <person name="Dominguez V."/>
            <person name="Anthouard V."/>
            <person name="Bally P."/>
            <person name="Bourras S."/>
            <person name="Cozijnsen A.J."/>
            <person name="Ciuffetti L.M."/>
            <person name="Degrave A."/>
            <person name="Dilmaghani A."/>
            <person name="Duret L."/>
            <person name="Fudal I."/>
            <person name="Goodwin S.B."/>
            <person name="Gout L."/>
            <person name="Glaser N."/>
            <person name="Linglin J."/>
            <person name="Kema G.H.J."/>
            <person name="Lapalu N."/>
            <person name="Lawrence C.B."/>
            <person name="May K."/>
            <person name="Meyer M."/>
            <person name="Ollivier B."/>
            <person name="Poulain J."/>
            <person name="Schoch C.L."/>
            <person name="Simon A."/>
            <person name="Spatafora J.W."/>
            <person name="Stachowiak A."/>
            <person name="Turgeon B.G."/>
            <person name="Tyler B.M."/>
            <person name="Vincent D."/>
            <person name="Weissenbach J."/>
            <person name="Amselem J."/>
            <person name="Quesneville H."/>
            <person name="Oliver R.P."/>
            <person name="Wincker P."/>
            <person name="Balesdent M.-H."/>
            <person name="Howlett B.J."/>
        </authorList>
    </citation>
    <scope>NUCLEOTIDE SEQUENCE [LARGE SCALE GENOMIC DNA]</scope>
    <source>
        <strain evidence="2">JN3 / isolate v23.1.3 / race Av1-4-5-6-7-8</strain>
    </source>
</reference>
<evidence type="ECO:0000313" key="1">
    <source>
        <dbReference type="EMBL" id="CBX96000.1"/>
    </source>
</evidence>
<dbReference type="EMBL" id="FP929127">
    <property type="protein sequence ID" value="CBX96000.1"/>
    <property type="molecule type" value="Genomic_DNA"/>
</dbReference>
<name>E4ZWM4_LEPMJ</name>
<organism evidence="2">
    <name type="scientific">Leptosphaeria maculans (strain JN3 / isolate v23.1.3 / race Av1-4-5-6-7-8)</name>
    <name type="common">Blackleg fungus</name>
    <name type="synonym">Phoma lingam</name>
    <dbReference type="NCBI Taxonomy" id="985895"/>
    <lineage>
        <taxon>Eukaryota</taxon>
        <taxon>Fungi</taxon>
        <taxon>Dikarya</taxon>
        <taxon>Ascomycota</taxon>
        <taxon>Pezizomycotina</taxon>
        <taxon>Dothideomycetes</taxon>
        <taxon>Pleosporomycetidae</taxon>
        <taxon>Pleosporales</taxon>
        <taxon>Pleosporineae</taxon>
        <taxon>Leptosphaeriaceae</taxon>
        <taxon>Plenodomus</taxon>
        <taxon>Plenodomus lingam/Leptosphaeria maculans species complex</taxon>
    </lineage>
</organism>
<sequence>MKIILYGQVESVDTLVLSAFVPQKSPPHTLTLFSSFEDESTSSKGLVVAHDVPVFGRY</sequence>
<accession>E4ZWM4</accession>
<protein>
    <submittedName>
        <fullName evidence="1">Predicted protein</fullName>
    </submittedName>
</protein>
<dbReference type="VEuPathDB" id="FungiDB:LEMA_uP031520.1"/>
<gene>
    <name evidence="1" type="ORF">LEMA_uP031520.1</name>
</gene>
<evidence type="ECO:0000313" key="2">
    <source>
        <dbReference type="Proteomes" id="UP000002668"/>
    </source>
</evidence>